<protein>
    <submittedName>
        <fullName evidence="1">Uncharacterized protein</fullName>
    </submittedName>
</protein>
<reference evidence="1 2" key="1">
    <citation type="submission" date="2020-06" db="EMBL/GenBank/DDBJ databases">
        <title>Transcriptomic and genomic resources for Thalictrum thalictroides and T. hernandezii: Facilitating candidate gene discovery in an emerging model plant lineage.</title>
        <authorList>
            <person name="Arias T."/>
            <person name="Riano-Pachon D.M."/>
            <person name="Di Stilio V.S."/>
        </authorList>
    </citation>
    <scope>NUCLEOTIDE SEQUENCE [LARGE SCALE GENOMIC DNA]</scope>
    <source>
        <strain evidence="2">cv. WT478/WT964</strain>
        <tissue evidence="1">Leaves</tissue>
    </source>
</reference>
<dbReference type="EMBL" id="JABWDY010019331">
    <property type="protein sequence ID" value="KAF5194008.1"/>
    <property type="molecule type" value="Genomic_DNA"/>
</dbReference>
<organism evidence="1 2">
    <name type="scientific">Thalictrum thalictroides</name>
    <name type="common">Rue-anemone</name>
    <name type="synonym">Anemone thalictroides</name>
    <dbReference type="NCBI Taxonomy" id="46969"/>
    <lineage>
        <taxon>Eukaryota</taxon>
        <taxon>Viridiplantae</taxon>
        <taxon>Streptophyta</taxon>
        <taxon>Embryophyta</taxon>
        <taxon>Tracheophyta</taxon>
        <taxon>Spermatophyta</taxon>
        <taxon>Magnoliopsida</taxon>
        <taxon>Ranunculales</taxon>
        <taxon>Ranunculaceae</taxon>
        <taxon>Thalictroideae</taxon>
        <taxon>Thalictrum</taxon>
    </lineage>
</organism>
<dbReference type="AlphaFoldDB" id="A0A7J6WAV0"/>
<proteinExistence type="predicted"/>
<keyword evidence="2" id="KW-1185">Reference proteome</keyword>
<accession>A0A7J6WAV0</accession>
<comment type="caution">
    <text evidence="1">The sequence shown here is derived from an EMBL/GenBank/DDBJ whole genome shotgun (WGS) entry which is preliminary data.</text>
</comment>
<evidence type="ECO:0000313" key="2">
    <source>
        <dbReference type="Proteomes" id="UP000554482"/>
    </source>
</evidence>
<name>A0A7J6WAV0_THATH</name>
<evidence type="ECO:0000313" key="1">
    <source>
        <dbReference type="EMBL" id="KAF5194008.1"/>
    </source>
</evidence>
<gene>
    <name evidence="1" type="ORF">FRX31_016406</name>
</gene>
<dbReference type="Proteomes" id="UP000554482">
    <property type="component" value="Unassembled WGS sequence"/>
</dbReference>
<sequence length="73" mass="8132">MVVAGLMLQQSLQSMDSGLITMMEPGHRAVGITNLISRRSRHCLKDFKSIGHRIVVVLHQHAMGEEACFGLMR</sequence>